<evidence type="ECO:0000313" key="2">
    <source>
        <dbReference type="Proteomes" id="UP000249661"/>
    </source>
</evidence>
<gene>
    <name evidence="1" type="ORF">BO66DRAFT_90217</name>
</gene>
<dbReference type="Proteomes" id="UP000249661">
    <property type="component" value="Unassembled WGS sequence"/>
</dbReference>
<keyword evidence="2" id="KW-1185">Reference proteome</keyword>
<name>A0ACD1H9B8_9EURO</name>
<dbReference type="EMBL" id="KZ824956">
    <property type="protein sequence ID" value="RAH70163.1"/>
    <property type="molecule type" value="Genomic_DNA"/>
</dbReference>
<reference evidence="1" key="1">
    <citation type="submission" date="2018-02" db="EMBL/GenBank/DDBJ databases">
        <title>The genomes of Aspergillus section Nigri reveals drivers in fungal speciation.</title>
        <authorList>
            <consortium name="DOE Joint Genome Institute"/>
            <person name="Vesth T.C."/>
            <person name="Nybo J."/>
            <person name="Theobald S."/>
            <person name="Brandl J."/>
            <person name="Frisvad J.C."/>
            <person name="Nielsen K.F."/>
            <person name="Lyhne E.K."/>
            <person name="Kogle M.E."/>
            <person name="Kuo A."/>
            <person name="Riley R."/>
            <person name="Clum A."/>
            <person name="Nolan M."/>
            <person name="Lipzen A."/>
            <person name="Salamov A."/>
            <person name="Henrissat B."/>
            <person name="Wiebenga A."/>
            <person name="De vries R.P."/>
            <person name="Grigoriev I.V."/>
            <person name="Mortensen U.H."/>
            <person name="Andersen M.R."/>
            <person name="Baker S.E."/>
        </authorList>
    </citation>
    <scope>NUCLEOTIDE SEQUENCE</scope>
    <source>
        <strain evidence="1">CBS 121060</strain>
    </source>
</reference>
<proteinExistence type="predicted"/>
<accession>A0ACD1H9B8</accession>
<evidence type="ECO:0000313" key="1">
    <source>
        <dbReference type="EMBL" id="RAH70163.1"/>
    </source>
</evidence>
<sequence>MRVRLASETLSCVISATISTFPPGRQLHNPRRPCGHWSGLSARQRRSPIISNRFPTCSQSRRSENEFAVCGGVEGHCH</sequence>
<protein>
    <submittedName>
        <fullName evidence="1">Uncharacterized protein</fullName>
    </submittedName>
</protein>
<organism evidence="1 2">
    <name type="scientific">Aspergillus aculeatinus CBS 121060</name>
    <dbReference type="NCBI Taxonomy" id="1448322"/>
    <lineage>
        <taxon>Eukaryota</taxon>
        <taxon>Fungi</taxon>
        <taxon>Dikarya</taxon>
        <taxon>Ascomycota</taxon>
        <taxon>Pezizomycotina</taxon>
        <taxon>Eurotiomycetes</taxon>
        <taxon>Eurotiomycetidae</taxon>
        <taxon>Eurotiales</taxon>
        <taxon>Aspergillaceae</taxon>
        <taxon>Aspergillus</taxon>
        <taxon>Aspergillus subgen. Circumdati</taxon>
    </lineage>
</organism>